<evidence type="ECO:0000256" key="3">
    <source>
        <dbReference type="ARBA" id="ARBA00022448"/>
    </source>
</evidence>
<evidence type="ECO:0000256" key="2">
    <source>
        <dbReference type="ARBA" id="ARBA00007965"/>
    </source>
</evidence>
<evidence type="ECO:0000256" key="6">
    <source>
        <dbReference type="ARBA" id="ARBA00023136"/>
    </source>
</evidence>
<name>A0A6J5X5Y4_PRUAR</name>
<evidence type="ECO:0000256" key="1">
    <source>
        <dbReference type="ARBA" id="ARBA00004141"/>
    </source>
</evidence>
<keyword evidence="3" id="KW-0813">Transport</keyword>
<dbReference type="PANTHER" id="PTHR10332:SF38">
    <property type="entry name" value="EQUILIBRATIVE NUCLEOTIDE TRANSPORTER 3-RELATED"/>
    <property type="match status" value="1"/>
</dbReference>
<evidence type="ECO:0000256" key="4">
    <source>
        <dbReference type="ARBA" id="ARBA00022692"/>
    </source>
</evidence>
<comment type="subcellular location">
    <subcellularLocation>
        <location evidence="1">Membrane</location>
        <topology evidence="1">Multi-pass membrane protein</topology>
    </subcellularLocation>
</comment>
<sequence>MGHLYGKPRVWQHIPPNQVLSIMHEDAEGLFLVAQHISKGQDQQPAALSGLESSLKSCLLVGMPSFRFVDCGSKLLWMEMCGTFGVADAQVQGGMVRDLSFMRPEFIQIGGLLKVLQCALTSGMRLMTKAAFEKYHNGLRKGAMMFLAISTLIEFLCILLYAIYFPRLPIVNYYRSKAASEGSKTVSVDLAAGIQTQADIEVSLDGLWIIGKSKFEGAEG</sequence>
<feature type="transmembrane region" description="Helical" evidence="7">
    <location>
        <begin position="143"/>
        <end position="164"/>
    </location>
</feature>
<dbReference type="AlphaFoldDB" id="A0A6J5X5Y4"/>
<keyword evidence="5 7" id="KW-1133">Transmembrane helix</keyword>
<dbReference type="GO" id="GO:0005886">
    <property type="term" value="C:plasma membrane"/>
    <property type="evidence" value="ECO:0007669"/>
    <property type="project" value="TreeGrafter"/>
</dbReference>
<accession>A0A6J5X5Y4</accession>
<comment type="similarity">
    <text evidence="2">Belongs to the SLC29A/ENT transporter (TC 2.A.57) family.</text>
</comment>
<dbReference type="InterPro" id="IPR002259">
    <property type="entry name" value="Eqnu_transpt"/>
</dbReference>
<dbReference type="Proteomes" id="UP000507245">
    <property type="component" value="Unassembled WGS sequence"/>
</dbReference>
<keyword evidence="6 7" id="KW-0472">Membrane</keyword>
<organism evidence="8 9">
    <name type="scientific">Prunus armeniaca</name>
    <name type="common">Apricot</name>
    <name type="synonym">Armeniaca vulgaris</name>
    <dbReference type="NCBI Taxonomy" id="36596"/>
    <lineage>
        <taxon>Eukaryota</taxon>
        <taxon>Viridiplantae</taxon>
        <taxon>Streptophyta</taxon>
        <taxon>Embryophyta</taxon>
        <taxon>Tracheophyta</taxon>
        <taxon>Spermatophyta</taxon>
        <taxon>Magnoliopsida</taxon>
        <taxon>eudicotyledons</taxon>
        <taxon>Gunneridae</taxon>
        <taxon>Pentapetalae</taxon>
        <taxon>rosids</taxon>
        <taxon>fabids</taxon>
        <taxon>Rosales</taxon>
        <taxon>Rosaceae</taxon>
        <taxon>Amygdaloideae</taxon>
        <taxon>Amygdaleae</taxon>
        <taxon>Prunus</taxon>
    </lineage>
</organism>
<evidence type="ECO:0000313" key="8">
    <source>
        <dbReference type="EMBL" id="CAB4306348.1"/>
    </source>
</evidence>
<dbReference type="PANTHER" id="PTHR10332">
    <property type="entry name" value="EQUILIBRATIVE NUCLEOSIDE TRANSPORTER"/>
    <property type="match status" value="1"/>
</dbReference>
<dbReference type="GO" id="GO:0005337">
    <property type="term" value="F:nucleoside transmembrane transporter activity"/>
    <property type="evidence" value="ECO:0007669"/>
    <property type="project" value="InterPro"/>
</dbReference>
<reference evidence="9" key="1">
    <citation type="journal article" date="2020" name="Genome Biol.">
        <title>Gamete binning: chromosome-level and haplotype-resolved genome assembly enabled by high-throughput single-cell sequencing of gamete genomes.</title>
        <authorList>
            <person name="Campoy J.A."/>
            <person name="Sun H."/>
            <person name="Goel M."/>
            <person name="Jiao W.-B."/>
            <person name="Folz-Donahue K."/>
            <person name="Wang N."/>
            <person name="Rubio M."/>
            <person name="Liu C."/>
            <person name="Kukat C."/>
            <person name="Ruiz D."/>
            <person name="Huettel B."/>
            <person name="Schneeberger K."/>
        </authorList>
    </citation>
    <scope>NUCLEOTIDE SEQUENCE [LARGE SCALE GENOMIC DNA]</scope>
    <source>
        <strain evidence="9">cv. Rojo Pasion</strain>
    </source>
</reference>
<dbReference type="OrthoDB" id="1856718at2759"/>
<dbReference type="EMBL" id="CAEKKB010000004">
    <property type="protein sequence ID" value="CAB4306348.1"/>
    <property type="molecule type" value="Genomic_DNA"/>
</dbReference>
<evidence type="ECO:0000313" key="9">
    <source>
        <dbReference type="Proteomes" id="UP000507245"/>
    </source>
</evidence>
<keyword evidence="9" id="KW-1185">Reference proteome</keyword>
<gene>
    <name evidence="8" type="ORF">ORAREDHAP_LOCUS24544</name>
</gene>
<evidence type="ECO:0000256" key="7">
    <source>
        <dbReference type="SAM" id="Phobius"/>
    </source>
</evidence>
<evidence type="ECO:0000256" key="5">
    <source>
        <dbReference type="ARBA" id="ARBA00022989"/>
    </source>
</evidence>
<keyword evidence="4 7" id="KW-0812">Transmembrane</keyword>
<protein>
    <submittedName>
        <fullName evidence="8">Uncharacterized protein</fullName>
    </submittedName>
</protein>
<proteinExistence type="inferred from homology"/>